<dbReference type="AlphaFoldDB" id="A0A1M8A3P2"/>
<dbReference type="InterPro" id="IPR017956">
    <property type="entry name" value="AT_hook_DNA-bd_motif"/>
</dbReference>
<keyword evidence="5" id="KW-0479">Metal-binding</keyword>
<dbReference type="InterPro" id="IPR034752">
    <property type="entry name" value="Mis18"/>
</dbReference>
<keyword evidence="4" id="KW-0132">Cell division</keyword>
<dbReference type="GO" id="GO:0000785">
    <property type="term" value="C:chromatin"/>
    <property type="evidence" value="ECO:0007669"/>
    <property type="project" value="TreeGrafter"/>
</dbReference>
<dbReference type="STRING" id="1230383.A0A1M8A3P2"/>
<evidence type="ECO:0000256" key="11">
    <source>
        <dbReference type="SAM" id="MobiDB-lite"/>
    </source>
</evidence>
<dbReference type="VEuPathDB" id="FungiDB:MSYG_1385"/>
<evidence type="ECO:0000256" key="10">
    <source>
        <dbReference type="ARBA" id="ARBA00023328"/>
    </source>
</evidence>
<dbReference type="InterPro" id="IPR004910">
    <property type="entry name" value="Yippee/Mis18/Cereblon"/>
</dbReference>
<accession>A0A1M8A3P2</accession>
<reference evidence="14" key="1">
    <citation type="journal article" date="2017" name="Nucleic Acids Res.">
        <title>Proteogenomics produces comprehensive and highly accurate protein-coding gene annotation in a complete genome assembly of Malassezia sympodialis.</title>
        <authorList>
            <person name="Zhu Y."/>
            <person name="Engstroem P.G."/>
            <person name="Tellgren-Roth C."/>
            <person name="Baudo C.D."/>
            <person name="Kennell J.C."/>
            <person name="Sun S."/>
            <person name="Billmyre R.B."/>
            <person name="Schroeder M.S."/>
            <person name="Andersson A."/>
            <person name="Holm T."/>
            <person name="Sigurgeirsson B."/>
            <person name="Wu G."/>
            <person name="Sankaranarayanan S.R."/>
            <person name="Siddharthan R."/>
            <person name="Sanyal K."/>
            <person name="Lundeberg J."/>
            <person name="Nystedt B."/>
            <person name="Boekhout T."/>
            <person name="Dawson T.L. Jr."/>
            <person name="Heitman J."/>
            <person name="Scheynius A."/>
            <person name="Lehtioe J."/>
        </authorList>
    </citation>
    <scope>NUCLEOTIDE SEQUENCE [LARGE SCALE GENOMIC DNA]</scope>
    <source>
        <strain evidence="14">ATCC 42132</strain>
    </source>
</reference>
<dbReference type="PANTHER" id="PTHR16431:SF1">
    <property type="entry name" value="NEUROGENIC PROTEIN MASTERMIND"/>
    <property type="match status" value="1"/>
</dbReference>
<name>A0A1M8A3P2_MALS4</name>
<evidence type="ECO:0000313" key="14">
    <source>
        <dbReference type="Proteomes" id="UP000186303"/>
    </source>
</evidence>
<dbReference type="OrthoDB" id="74210at2759"/>
<evidence type="ECO:0000256" key="7">
    <source>
        <dbReference type="ARBA" id="ARBA00022833"/>
    </source>
</evidence>
<keyword evidence="8" id="KW-0539">Nucleus</keyword>
<evidence type="ECO:0000259" key="12">
    <source>
        <dbReference type="PROSITE" id="PS51793"/>
    </source>
</evidence>
<keyword evidence="9" id="KW-0131">Cell cycle</keyword>
<evidence type="ECO:0000256" key="2">
    <source>
        <dbReference type="ARBA" id="ARBA00004584"/>
    </source>
</evidence>
<dbReference type="GO" id="GO:0000775">
    <property type="term" value="C:chromosome, centromeric region"/>
    <property type="evidence" value="ECO:0007669"/>
    <property type="project" value="UniProtKB-SubCell"/>
</dbReference>
<organism evidence="13 14">
    <name type="scientific">Malassezia sympodialis (strain ATCC 42132)</name>
    <name type="common">Atopic eczema-associated yeast</name>
    <dbReference type="NCBI Taxonomy" id="1230383"/>
    <lineage>
        <taxon>Eukaryota</taxon>
        <taxon>Fungi</taxon>
        <taxon>Dikarya</taxon>
        <taxon>Basidiomycota</taxon>
        <taxon>Ustilaginomycotina</taxon>
        <taxon>Malasseziomycetes</taxon>
        <taxon>Malasseziales</taxon>
        <taxon>Malasseziaceae</taxon>
        <taxon>Malassezia</taxon>
    </lineage>
</organism>
<keyword evidence="7" id="KW-0862">Zinc</keyword>
<evidence type="ECO:0000256" key="1">
    <source>
        <dbReference type="ARBA" id="ARBA00004123"/>
    </source>
</evidence>
<evidence type="ECO:0000256" key="8">
    <source>
        <dbReference type="ARBA" id="ARBA00023242"/>
    </source>
</evidence>
<dbReference type="Pfam" id="PF02178">
    <property type="entry name" value="AT_hook"/>
    <property type="match status" value="2"/>
</dbReference>
<dbReference type="EMBL" id="LT671822">
    <property type="protein sequence ID" value="SHO77045.1"/>
    <property type="molecule type" value="Genomic_DNA"/>
</dbReference>
<keyword evidence="10" id="KW-0137">Centromere</keyword>
<evidence type="ECO:0000256" key="9">
    <source>
        <dbReference type="ARBA" id="ARBA00023306"/>
    </source>
</evidence>
<dbReference type="PANTHER" id="PTHR16431">
    <property type="entry name" value="NEUROGENIC PROTEIN MASTERMIND"/>
    <property type="match status" value="1"/>
</dbReference>
<dbReference type="GO" id="GO:0005634">
    <property type="term" value="C:nucleus"/>
    <property type="evidence" value="ECO:0007669"/>
    <property type="project" value="UniProtKB-SubCell"/>
</dbReference>
<evidence type="ECO:0000256" key="3">
    <source>
        <dbReference type="ARBA" id="ARBA00022454"/>
    </source>
</evidence>
<dbReference type="Pfam" id="PF03226">
    <property type="entry name" value="Yippee-Mis18"/>
    <property type="match status" value="1"/>
</dbReference>
<dbReference type="GO" id="GO:0034080">
    <property type="term" value="P:CENP-A containing chromatin assembly"/>
    <property type="evidence" value="ECO:0007669"/>
    <property type="project" value="TreeGrafter"/>
</dbReference>
<dbReference type="GO" id="GO:0003677">
    <property type="term" value="F:DNA binding"/>
    <property type="evidence" value="ECO:0007669"/>
    <property type="project" value="InterPro"/>
</dbReference>
<dbReference type="GO" id="GO:0046872">
    <property type="term" value="F:metal ion binding"/>
    <property type="evidence" value="ECO:0007669"/>
    <property type="project" value="UniProtKB-KW"/>
</dbReference>
<dbReference type="PROSITE" id="PS51793">
    <property type="entry name" value="MIS18"/>
    <property type="match status" value="1"/>
</dbReference>
<dbReference type="GO" id="GO:0051301">
    <property type="term" value="P:cell division"/>
    <property type="evidence" value="ECO:0007669"/>
    <property type="project" value="UniProtKB-KW"/>
</dbReference>
<comment type="subcellular location">
    <subcellularLocation>
        <location evidence="2">Chromosome</location>
        <location evidence="2">Centromere</location>
    </subcellularLocation>
    <subcellularLocation>
        <location evidence="1">Nucleus</location>
    </subcellularLocation>
</comment>
<sequence length="350" mass="38459">MCIGPAAHACRAPRLNGHASRVTPCPAKRFDLQCTSLVAHRARVHTTWPRPDALVALNHHACRTLTPRMQPSRAPARRGRPPLSAHAAPYPSHAEWAQRVRDESLPATPRRAVSGPPRKRGRPPKAVALARAEAAARAPSEPVWSVTPPTFRASTPPAPVSVDADAALDVLPSAHAPPPDHTFSLAPQEVPPAMVFQCRYCLTIIGDSFSWLTAQRALSMIVLKEATDRVTVQHSQLTSEEIDGEPSMYVPLTCAQCQRPLGRMYQHTPIPLEELRGAFSFHHNALVVYQLGSTAQHAASRPAARADRADRDEMEKIRTLLMVMGERLMRVEQYLHLSPSPAHDTPHTRS</sequence>
<keyword evidence="6" id="KW-0498">Mitosis</keyword>
<gene>
    <name evidence="13" type="ORF">MSYG_1385</name>
</gene>
<keyword evidence="3" id="KW-0158">Chromosome</keyword>
<evidence type="ECO:0000256" key="5">
    <source>
        <dbReference type="ARBA" id="ARBA00022723"/>
    </source>
</evidence>
<proteinExistence type="predicted"/>
<keyword evidence="14" id="KW-1185">Reference proteome</keyword>
<evidence type="ECO:0000313" key="13">
    <source>
        <dbReference type="EMBL" id="SHO77045.1"/>
    </source>
</evidence>
<dbReference type="GO" id="GO:0007059">
    <property type="term" value="P:chromosome segregation"/>
    <property type="evidence" value="ECO:0007669"/>
    <property type="project" value="TreeGrafter"/>
</dbReference>
<evidence type="ECO:0000256" key="6">
    <source>
        <dbReference type="ARBA" id="ARBA00022776"/>
    </source>
</evidence>
<feature type="region of interest" description="Disordered" evidence="11">
    <location>
        <begin position="66"/>
        <end position="143"/>
    </location>
</feature>
<evidence type="ECO:0000256" key="4">
    <source>
        <dbReference type="ARBA" id="ARBA00022618"/>
    </source>
</evidence>
<feature type="compositionally biased region" description="Low complexity" evidence="11">
    <location>
        <begin position="124"/>
        <end position="138"/>
    </location>
</feature>
<feature type="domain" description="Mis18" evidence="12">
    <location>
        <begin position="193"/>
        <end position="291"/>
    </location>
</feature>
<dbReference type="Proteomes" id="UP000186303">
    <property type="component" value="Chromosome 2"/>
</dbReference>
<protein>
    <recommendedName>
        <fullName evidence="12">Mis18 domain-containing protein</fullName>
    </recommendedName>
</protein>